<protein>
    <submittedName>
        <fullName evidence="2">Uncharacterized protein</fullName>
    </submittedName>
</protein>
<comment type="caution">
    <text evidence="2">The sequence shown here is derived from an EMBL/GenBank/DDBJ whole genome shotgun (WGS) entry which is preliminary data.</text>
</comment>
<feature type="compositionally biased region" description="Basic and acidic residues" evidence="1">
    <location>
        <begin position="292"/>
        <end position="314"/>
    </location>
</feature>
<reference evidence="2" key="1">
    <citation type="submission" date="2019-12" db="EMBL/GenBank/DDBJ databases">
        <title>Genome sequencing and annotation of Brassica cretica.</title>
        <authorList>
            <person name="Studholme D.J."/>
            <person name="Sarris P."/>
        </authorList>
    </citation>
    <scope>NUCLEOTIDE SEQUENCE</scope>
    <source>
        <strain evidence="2">PFS-109/04</strain>
        <tissue evidence="2">Leaf</tissue>
    </source>
</reference>
<organism evidence="2 3">
    <name type="scientific">Brassica cretica</name>
    <name type="common">Mustard</name>
    <dbReference type="NCBI Taxonomy" id="69181"/>
    <lineage>
        <taxon>Eukaryota</taxon>
        <taxon>Viridiplantae</taxon>
        <taxon>Streptophyta</taxon>
        <taxon>Embryophyta</taxon>
        <taxon>Tracheophyta</taxon>
        <taxon>Spermatophyta</taxon>
        <taxon>Magnoliopsida</taxon>
        <taxon>eudicotyledons</taxon>
        <taxon>Gunneridae</taxon>
        <taxon>Pentapetalae</taxon>
        <taxon>rosids</taxon>
        <taxon>malvids</taxon>
        <taxon>Brassicales</taxon>
        <taxon>Brassicaceae</taxon>
        <taxon>Brassiceae</taxon>
        <taxon>Brassica</taxon>
    </lineage>
</organism>
<dbReference type="EMBL" id="QGKX02000004">
    <property type="protein sequence ID" value="KAF3600408.1"/>
    <property type="molecule type" value="Genomic_DNA"/>
</dbReference>
<gene>
    <name evidence="2" type="ORF">F2Q69_00038257</name>
</gene>
<proteinExistence type="predicted"/>
<evidence type="ECO:0000256" key="1">
    <source>
        <dbReference type="SAM" id="MobiDB-lite"/>
    </source>
</evidence>
<evidence type="ECO:0000313" key="3">
    <source>
        <dbReference type="Proteomes" id="UP000712600"/>
    </source>
</evidence>
<feature type="region of interest" description="Disordered" evidence="1">
    <location>
        <begin position="266"/>
        <end position="314"/>
    </location>
</feature>
<dbReference type="Proteomes" id="UP000712600">
    <property type="component" value="Unassembled WGS sequence"/>
</dbReference>
<dbReference type="AlphaFoldDB" id="A0A8S9SGG1"/>
<name>A0A8S9SGG1_BRACR</name>
<sequence length="314" mass="36817">MSRVLYLDIDRWYLCTSIDINLHLSRHLLVSIDSTDAHRSIVLPLVDLYMVSSGEMFFKLQNPPKDPDGYTKAIDGRILYVSREDIADILQTTNGADNLFMHQCNNLEQKATKESYDTAAFDFHGTRRFYWEEKDEYGVYRDDRRYAIDLDGHTIPVHNKDIRRLLERPSRDEPSYICLPKHASLFTQTKLVPKIYTKDEINEMFYGVCMCWGQNRSRRNQCLKVRVKVENGCNEVNVKIPKEENVETFFDKYFFEIDSSLRKALRKKRESSDKNSKRVATQKPNACSARPLRSDRARAKARSLRSDRALPKRR</sequence>
<evidence type="ECO:0000313" key="2">
    <source>
        <dbReference type="EMBL" id="KAF3600408.1"/>
    </source>
</evidence>
<accession>A0A8S9SGG1</accession>